<protein>
    <submittedName>
        <fullName evidence="1">Uncharacterized protein</fullName>
    </submittedName>
</protein>
<dbReference type="AlphaFoldDB" id="A0A1Y0XYW8"/>
<name>A0A1Y0XYW8_ACEPA</name>
<dbReference type="EMBL" id="CP021509">
    <property type="protein sequence ID" value="ARW48129.1"/>
    <property type="molecule type" value="Genomic_DNA"/>
</dbReference>
<proteinExistence type="predicted"/>
<organism evidence="1 2">
    <name type="scientific">Acetobacter pasteurianus subsp. pasteurianus</name>
    <dbReference type="NCBI Taxonomy" id="481145"/>
    <lineage>
        <taxon>Bacteria</taxon>
        <taxon>Pseudomonadati</taxon>
        <taxon>Pseudomonadota</taxon>
        <taxon>Alphaproteobacteria</taxon>
        <taxon>Acetobacterales</taxon>
        <taxon>Acetobacteraceae</taxon>
        <taxon>Acetobacter</taxon>
    </lineage>
</organism>
<evidence type="ECO:0000313" key="1">
    <source>
        <dbReference type="EMBL" id="ARW48129.1"/>
    </source>
</evidence>
<reference evidence="1 2" key="1">
    <citation type="submission" date="2017-05" db="EMBL/GenBank/DDBJ databases">
        <title>Genome sequence of Acetobacter pasteurianus subsp. pasteurianus strain SRCM101342.</title>
        <authorList>
            <person name="Cho S.H."/>
        </authorList>
    </citation>
    <scope>NUCLEOTIDE SEQUENCE [LARGE SCALE GENOMIC DNA]</scope>
    <source>
        <strain evidence="1 2">SRCM101342</strain>
    </source>
</reference>
<dbReference type="Proteomes" id="UP000196205">
    <property type="component" value="Chromosome"/>
</dbReference>
<accession>A0A1Y0XYW8</accession>
<gene>
    <name evidence="1" type="ORF">S1001342_01806</name>
</gene>
<sequence length="78" mass="8381">MCGMGEKPTLERMKKHGKVLWAVAAASAGEGGDGYTGADPETVRDLLMQKYQVSDVFARAMIEEAERDGIITPGDPQP</sequence>
<evidence type="ECO:0000313" key="2">
    <source>
        <dbReference type="Proteomes" id="UP000196205"/>
    </source>
</evidence>